<reference evidence="4" key="1">
    <citation type="journal article" date="2020" name="Genome Biol.">
        <title>Gamete binning: chromosome-level and haplotype-resolved genome assembly enabled by high-throughput single-cell sequencing of gamete genomes.</title>
        <authorList>
            <person name="Campoy J.A."/>
            <person name="Sun H."/>
            <person name="Goel M."/>
            <person name="Jiao W.-B."/>
            <person name="Folz-Donahue K."/>
            <person name="Wang N."/>
            <person name="Rubio M."/>
            <person name="Liu C."/>
            <person name="Kukat C."/>
            <person name="Ruiz D."/>
            <person name="Huettel B."/>
            <person name="Schneeberger K."/>
        </authorList>
    </citation>
    <scope>NUCLEOTIDE SEQUENCE [LARGE SCALE GENOMIC DNA]</scope>
    <source>
        <strain evidence="4">cv. Rojo Pasion</strain>
    </source>
</reference>
<proteinExistence type="predicted"/>
<dbReference type="PANTHER" id="PTHR43205:SF32">
    <property type="entry name" value="2-ALKENAL REDUCTASE (NADP(+)-DEPENDENT)-LIKE"/>
    <property type="match status" value="1"/>
</dbReference>
<dbReference type="SMART" id="SM00829">
    <property type="entry name" value="PKS_ER"/>
    <property type="match status" value="1"/>
</dbReference>
<dbReference type="GO" id="GO:0032440">
    <property type="term" value="F:2-alkenal reductase [NAD(P)H] activity"/>
    <property type="evidence" value="ECO:0007669"/>
    <property type="project" value="TreeGrafter"/>
</dbReference>
<dbReference type="Proteomes" id="UP000507245">
    <property type="component" value="Unassembled WGS sequence"/>
</dbReference>
<protein>
    <recommendedName>
        <fullName evidence="2">Enoyl reductase (ER) domain-containing protein</fullName>
    </recommendedName>
</protein>
<dbReference type="AlphaFoldDB" id="A0A6J5Y6Y0"/>
<evidence type="ECO:0000313" key="4">
    <source>
        <dbReference type="Proteomes" id="UP000507245"/>
    </source>
</evidence>
<dbReference type="EMBL" id="CAEKKB010000007">
    <property type="protein sequence ID" value="CAB4319284.1"/>
    <property type="molecule type" value="Genomic_DNA"/>
</dbReference>
<organism evidence="3 4">
    <name type="scientific">Prunus armeniaca</name>
    <name type="common">Apricot</name>
    <name type="synonym">Armeniaca vulgaris</name>
    <dbReference type="NCBI Taxonomy" id="36596"/>
    <lineage>
        <taxon>Eukaryota</taxon>
        <taxon>Viridiplantae</taxon>
        <taxon>Streptophyta</taxon>
        <taxon>Embryophyta</taxon>
        <taxon>Tracheophyta</taxon>
        <taxon>Spermatophyta</taxon>
        <taxon>Magnoliopsida</taxon>
        <taxon>eudicotyledons</taxon>
        <taxon>Gunneridae</taxon>
        <taxon>Pentapetalae</taxon>
        <taxon>rosids</taxon>
        <taxon>fabids</taxon>
        <taxon>Rosales</taxon>
        <taxon>Rosaceae</taxon>
        <taxon>Amygdaloideae</taxon>
        <taxon>Amygdaleae</taxon>
        <taxon>Prunus</taxon>
    </lineage>
</organism>
<dbReference type="PANTHER" id="PTHR43205">
    <property type="entry name" value="PROSTAGLANDIN REDUCTASE"/>
    <property type="match status" value="1"/>
</dbReference>
<dbReference type="Pfam" id="PF00107">
    <property type="entry name" value="ADH_zinc_N"/>
    <property type="match status" value="1"/>
</dbReference>
<sequence>MAGGEVKEVRNQQVLARDYISAIPEESDMYLNTNSTIKLRVPDDDDCQEAMLLKNLYLSCDPYMRGVKHSDDAASSTLEDRIVFFATDKVSMPGMTAYAGFYEVCNPKKGEYVYVSSAFGAVGQLVGQFAKLMGCYVVGSAGSQEKVDILKNKFGFDEAFNYKEEADLTAALKRYFPQGIDIYFENVGGKMLDAVLLNMRLHGRIAVCGMISQYNFEQHQGVTNLMHLVYKRVRMEGFFVPDFYHLYPKFLDLVVPFIKQGNITYVEDIVEGLENGPASLVRLFSGRNAGKAVVVVARE</sequence>
<dbReference type="InterPro" id="IPR045010">
    <property type="entry name" value="MDR_fam"/>
</dbReference>
<evidence type="ECO:0000256" key="1">
    <source>
        <dbReference type="ARBA" id="ARBA00023002"/>
    </source>
</evidence>
<dbReference type="SUPFAM" id="SSF51735">
    <property type="entry name" value="NAD(P)-binding Rossmann-fold domains"/>
    <property type="match status" value="1"/>
</dbReference>
<keyword evidence="1" id="KW-0560">Oxidoreductase</keyword>
<feature type="domain" description="Enoyl reductase (ER)" evidence="2">
    <location>
        <begin position="32"/>
        <end position="294"/>
    </location>
</feature>
<name>A0A6J5Y6Y0_PRUAR</name>
<dbReference type="Gene3D" id="3.90.180.10">
    <property type="entry name" value="Medium-chain alcohol dehydrogenases, catalytic domain"/>
    <property type="match status" value="1"/>
</dbReference>
<evidence type="ECO:0000313" key="3">
    <source>
        <dbReference type="EMBL" id="CAB4319284.1"/>
    </source>
</evidence>
<dbReference type="FunFam" id="3.40.50.720:FF:000121">
    <property type="entry name" value="Prostaglandin reductase 2"/>
    <property type="match status" value="1"/>
</dbReference>
<dbReference type="InterPro" id="IPR011032">
    <property type="entry name" value="GroES-like_sf"/>
</dbReference>
<gene>
    <name evidence="3" type="ORF">ORAREDHAP_LOCUS46473</name>
</gene>
<dbReference type="SUPFAM" id="SSF50129">
    <property type="entry name" value="GroES-like"/>
    <property type="match status" value="1"/>
</dbReference>
<accession>A0A6J5Y6Y0</accession>
<dbReference type="Gene3D" id="3.40.50.720">
    <property type="entry name" value="NAD(P)-binding Rossmann-like Domain"/>
    <property type="match status" value="1"/>
</dbReference>
<keyword evidence="4" id="KW-1185">Reference proteome</keyword>
<dbReference type="InterPro" id="IPR020843">
    <property type="entry name" value="ER"/>
</dbReference>
<evidence type="ECO:0000259" key="2">
    <source>
        <dbReference type="SMART" id="SM00829"/>
    </source>
</evidence>
<dbReference type="OrthoDB" id="809632at2759"/>
<dbReference type="InterPro" id="IPR013149">
    <property type="entry name" value="ADH-like_C"/>
</dbReference>
<dbReference type="InterPro" id="IPR036291">
    <property type="entry name" value="NAD(P)-bd_dom_sf"/>
</dbReference>